<gene>
    <name evidence="3" type="ORF">F0357_19350</name>
</gene>
<sequence length="116" mass="12974">MTTEQKTQGKRGLRTLATLQTRLVNAKPANRTQAVSRYARLENERMRIQRELDAWNARRLEAERMLAAVDAELDTIKAMLLGTPAAATKTTSAQRTNVSSRVAHRRPSAAPALIEY</sequence>
<feature type="coiled-coil region" evidence="1">
    <location>
        <begin position="31"/>
        <end position="65"/>
    </location>
</feature>
<evidence type="ECO:0000313" key="4">
    <source>
        <dbReference type="Proteomes" id="UP000332515"/>
    </source>
</evidence>
<dbReference type="EMBL" id="VWNA01000002">
    <property type="protein sequence ID" value="MQT14772.1"/>
    <property type="molecule type" value="Genomic_DNA"/>
</dbReference>
<dbReference type="Proteomes" id="UP000332515">
    <property type="component" value="Unassembled WGS sequence"/>
</dbReference>
<reference evidence="3 4" key="1">
    <citation type="submission" date="2019-09" db="EMBL/GenBank/DDBJ databases">
        <title>Segnochrobactrum spirostomi gen. nov., sp. nov., isolated from the ciliate Spirostomum cf. yagiui and description of a novel family, Segnochrobactraceae fam. nov. within the order Rhizobiales of the class Alphaproteobacteria.</title>
        <authorList>
            <person name="Akter S."/>
            <person name="Shazib S.U.A."/>
            <person name="Shin M.K."/>
        </authorList>
    </citation>
    <scope>NUCLEOTIDE SEQUENCE [LARGE SCALE GENOMIC DNA]</scope>
    <source>
        <strain evidence="3 4">Sp-1</strain>
    </source>
</reference>
<feature type="region of interest" description="Disordered" evidence="2">
    <location>
        <begin position="91"/>
        <end position="110"/>
    </location>
</feature>
<evidence type="ECO:0000256" key="2">
    <source>
        <dbReference type="SAM" id="MobiDB-lite"/>
    </source>
</evidence>
<accession>A0A6A7YAT1</accession>
<keyword evidence="4" id="KW-1185">Reference proteome</keyword>
<dbReference type="AlphaFoldDB" id="A0A6A7YAT1"/>
<protein>
    <submittedName>
        <fullName evidence="3">Uncharacterized protein</fullName>
    </submittedName>
</protein>
<feature type="compositionally biased region" description="Polar residues" evidence="2">
    <location>
        <begin position="91"/>
        <end position="100"/>
    </location>
</feature>
<dbReference type="RefSeq" id="WP_312861738.1">
    <property type="nucleotide sequence ID" value="NZ_VWNA01000002.1"/>
</dbReference>
<organism evidence="3 4">
    <name type="scientific">Segnochrobactrum spirostomi</name>
    <dbReference type="NCBI Taxonomy" id="2608987"/>
    <lineage>
        <taxon>Bacteria</taxon>
        <taxon>Pseudomonadati</taxon>
        <taxon>Pseudomonadota</taxon>
        <taxon>Alphaproteobacteria</taxon>
        <taxon>Hyphomicrobiales</taxon>
        <taxon>Segnochrobactraceae</taxon>
        <taxon>Segnochrobactrum</taxon>
    </lineage>
</organism>
<evidence type="ECO:0000313" key="3">
    <source>
        <dbReference type="EMBL" id="MQT14772.1"/>
    </source>
</evidence>
<proteinExistence type="predicted"/>
<keyword evidence="1" id="KW-0175">Coiled coil</keyword>
<evidence type="ECO:0000256" key="1">
    <source>
        <dbReference type="SAM" id="Coils"/>
    </source>
</evidence>
<comment type="caution">
    <text evidence="3">The sequence shown here is derived from an EMBL/GenBank/DDBJ whole genome shotgun (WGS) entry which is preliminary data.</text>
</comment>
<name>A0A6A7YAT1_9HYPH</name>